<sequence length="95" mass="11049">MSTINISLTADQVKLVDNLTKDYQFANRSEFFRAMIRLIFRRPEIITAADELILEPPTTRSRKEIISKMRATNKYSPEFLKSLNAGLKESKYFSE</sequence>
<feature type="domain" description="Ribbon-helix-helix protein CopG" evidence="1">
    <location>
        <begin position="4"/>
        <end position="37"/>
    </location>
</feature>
<organism evidence="2 3">
    <name type="scientific">Candidatus Shapirobacteria bacterium CG08_land_8_20_14_0_20_39_18</name>
    <dbReference type="NCBI Taxonomy" id="1974883"/>
    <lineage>
        <taxon>Bacteria</taxon>
        <taxon>Candidatus Shapironibacteriota</taxon>
    </lineage>
</organism>
<dbReference type="EMBL" id="PEYO01000020">
    <property type="protein sequence ID" value="PIU03248.1"/>
    <property type="molecule type" value="Genomic_DNA"/>
</dbReference>
<dbReference type="AlphaFoldDB" id="A0A2M6XC38"/>
<evidence type="ECO:0000313" key="2">
    <source>
        <dbReference type="EMBL" id="PIU03248.1"/>
    </source>
</evidence>
<evidence type="ECO:0000259" key="1">
    <source>
        <dbReference type="Pfam" id="PF01402"/>
    </source>
</evidence>
<protein>
    <recommendedName>
        <fullName evidence="1">Ribbon-helix-helix protein CopG domain-containing protein</fullName>
    </recommendedName>
</protein>
<dbReference type="InterPro" id="IPR002145">
    <property type="entry name" value="CopG"/>
</dbReference>
<dbReference type="SUPFAM" id="SSF47598">
    <property type="entry name" value="Ribbon-helix-helix"/>
    <property type="match status" value="1"/>
</dbReference>
<evidence type="ECO:0000313" key="3">
    <source>
        <dbReference type="Proteomes" id="UP000228996"/>
    </source>
</evidence>
<accession>A0A2M6XC38</accession>
<dbReference type="Pfam" id="PF01402">
    <property type="entry name" value="RHH_1"/>
    <property type="match status" value="1"/>
</dbReference>
<dbReference type="Proteomes" id="UP000228996">
    <property type="component" value="Unassembled WGS sequence"/>
</dbReference>
<dbReference type="InterPro" id="IPR010985">
    <property type="entry name" value="Ribbon_hlx_hlx"/>
</dbReference>
<gene>
    <name evidence="2" type="ORF">COT44_04235</name>
</gene>
<proteinExistence type="predicted"/>
<dbReference type="Gene3D" id="1.10.1220.10">
    <property type="entry name" value="Met repressor-like"/>
    <property type="match status" value="1"/>
</dbReference>
<dbReference type="CDD" id="cd22231">
    <property type="entry name" value="RHH_NikR_HicB-like"/>
    <property type="match status" value="1"/>
</dbReference>
<name>A0A2M6XC38_9BACT</name>
<dbReference type="GO" id="GO:0006355">
    <property type="term" value="P:regulation of DNA-templated transcription"/>
    <property type="evidence" value="ECO:0007669"/>
    <property type="project" value="InterPro"/>
</dbReference>
<dbReference type="InterPro" id="IPR013321">
    <property type="entry name" value="Arc_rbn_hlx_hlx"/>
</dbReference>
<reference evidence="3" key="1">
    <citation type="submission" date="2017-09" db="EMBL/GenBank/DDBJ databases">
        <title>Depth-based differentiation of microbial function through sediment-hosted aquifers and enrichment of novel symbionts in the deep terrestrial subsurface.</title>
        <authorList>
            <person name="Probst A.J."/>
            <person name="Ladd B."/>
            <person name="Jarett J.K."/>
            <person name="Geller-Mcgrath D.E."/>
            <person name="Sieber C.M.K."/>
            <person name="Emerson J.B."/>
            <person name="Anantharaman K."/>
            <person name="Thomas B.C."/>
            <person name="Malmstrom R."/>
            <person name="Stieglmeier M."/>
            <person name="Klingl A."/>
            <person name="Woyke T."/>
            <person name="Ryan C.M."/>
            <person name="Banfield J.F."/>
        </authorList>
    </citation>
    <scope>NUCLEOTIDE SEQUENCE [LARGE SCALE GENOMIC DNA]</scope>
</reference>
<comment type="caution">
    <text evidence="2">The sequence shown here is derived from an EMBL/GenBank/DDBJ whole genome shotgun (WGS) entry which is preliminary data.</text>
</comment>